<protein>
    <submittedName>
        <fullName evidence="2">RNA dependent RNA polymerase</fullName>
    </submittedName>
</protein>
<name>A0ABX6FIZ6_9VIRU</name>
<evidence type="ECO:0000256" key="1">
    <source>
        <dbReference type="SAM" id="MobiDB-lite"/>
    </source>
</evidence>
<proteinExistence type="predicted"/>
<dbReference type="RefSeq" id="YP_010800268.1">
    <property type="nucleotide sequence ID" value="NC_076803.1"/>
</dbReference>
<feature type="region of interest" description="Disordered" evidence="1">
    <location>
        <begin position="642"/>
        <end position="666"/>
    </location>
</feature>
<evidence type="ECO:0000313" key="3">
    <source>
        <dbReference type="Proteomes" id="UP000829761"/>
    </source>
</evidence>
<dbReference type="GeneID" id="80538809"/>
<organism evidence="2 3">
    <name type="scientific">Plasmopara viticola lesion associated ourmia-like virus 74</name>
    <dbReference type="NCBI Taxonomy" id="2686547"/>
    <lineage>
        <taxon>Viruses</taxon>
        <taxon>Riboviria</taxon>
        <taxon>Orthornavirae</taxon>
        <taxon>Lenarviricota</taxon>
        <taxon>Miaviricetes</taxon>
        <taxon>Ourlivirales</taxon>
        <taxon>Botourmiaviridae</taxon>
        <taxon>Scleroulivirus</taxon>
        <taxon>Scleroulivirus niplasmoparae</taxon>
    </lineage>
</organism>
<evidence type="ECO:0000313" key="2">
    <source>
        <dbReference type="EMBL" id="QGY72604.1"/>
    </source>
</evidence>
<feature type="region of interest" description="Disordered" evidence="1">
    <location>
        <begin position="1"/>
        <end position="22"/>
    </location>
</feature>
<dbReference type="Proteomes" id="UP000829761">
    <property type="component" value="Segment"/>
</dbReference>
<accession>A0ABX6FIZ6</accession>
<dbReference type="EMBL" id="MN532661">
    <property type="protein sequence ID" value="QGY72604.1"/>
    <property type="molecule type" value="Genomic_RNA"/>
</dbReference>
<sequence length="666" mass="74359">MAASVSSPRSKNGDRSRGAPRPCRAFRARTSSYVRRALADWGYIFGCPAPTFLPTGGDCLAVASEVKKLLGSCPSDDPREVMAWQSIKKGLPDSCPCMTRPLMEKLVEGFRRPRRDLPAGYLQFVQRQVRGLFPKGWDLGYEEQVLLTSPPLSSTIENSRGQGGCLGSEIDHDNFITEALTGPSRPDRPLPEAQIIVVQSSGKPRPLTKFSADELLLRPLHKTVYNHLSKTRWIARGDVTDDMLARAGFNDCGILTSGDYASATDNLSIEVAEVAVEAMLSTSSIIPPSVRERAKQILRPFLYWLEDDGFGGKERIDVGVPRIGQMMGSYLSFPLLCLQNRLAFLWSLRSSGLSWKETVRVPCLINGDDILFQSSHEVSERWMSTVGGLGLEVERTKTSVDGEYGSLNSTLLRRVGGYLRVVPTLRFGRLRQSEFVTSLGREFSLFLAGVSSNIRFRAGMVWFRKKIGSLRSTRLTLHELGFRGSLSLRLGRLFGLACWSSEEVKPPQAPIGHNIVLHPEEFVRVPEGETTEEVRRMSALEGASWKFQMAWAWHGWRDGIRYCLSLSAVRPTRPVCGEVHTLSFAASQWQGRRLTNERGWQRMHEERAFREKRVVGERTVAVPVRLLDDQDLMARDYDFPPAYSTDGQATMRDSVVGPDKSGASPK</sequence>
<feature type="compositionally biased region" description="Polar residues" evidence="1">
    <location>
        <begin position="1"/>
        <end position="10"/>
    </location>
</feature>
<reference evidence="2 3" key="1">
    <citation type="journal article" date="2020" name="Virus Evol.">
        <title>Analysis of the virome associated to grapevine downy mildew lesions reveals new mycovirus lineages.</title>
        <authorList>
            <person name="Chiapello M."/>
            <person name="Rodriguez-Romero J."/>
            <person name="Ayllon M.A."/>
            <person name="Turina M."/>
        </authorList>
    </citation>
    <scope>NUCLEOTIDE SEQUENCE [LARGE SCALE GENOMIC DNA]</scope>
    <source>
        <strain evidence="2">DMG-C_28482</strain>
    </source>
</reference>
<keyword evidence="3" id="KW-1185">Reference proteome</keyword>